<dbReference type="AlphaFoldDB" id="F4N196"/>
<dbReference type="EMBL" id="FR718677">
    <property type="protein sequence ID" value="CBX71854.1"/>
    <property type="molecule type" value="Genomic_DNA"/>
</dbReference>
<name>F4N196_YEREN</name>
<sequence length="61" mass="7125">MFRSLRGEMTEELQTEHIRRISQRELAQEFGHLIEELELDKSQVLLELCASAKPYIPIGKL</sequence>
<evidence type="ECO:0000313" key="1">
    <source>
        <dbReference type="EMBL" id="CBX71854.1"/>
    </source>
</evidence>
<organism evidence="1">
    <name type="scientific">Yersinia enterocolitica W22703</name>
    <dbReference type="NCBI Taxonomy" id="913028"/>
    <lineage>
        <taxon>Bacteria</taxon>
        <taxon>Pseudomonadati</taxon>
        <taxon>Pseudomonadota</taxon>
        <taxon>Gammaproteobacteria</taxon>
        <taxon>Enterobacterales</taxon>
        <taxon>Yersiniaceae</taxon>
        <taxon>Yersinia</taxon>
    </lineage>
</organism>
<proteinExistence type="predicted"/>
<reference evidence="1" key="1">
    <citation type="journal article" date="2011" name="BMC Genomics">
        <title>Shotgun sequencing of Yersinia enterocolitica strain W22703 (biotype 2, serotype O:9): genomic evidence for oscillation between invertebrates and mammals.</title>
        <authorList>
            <person name="Fuchs T.M."/>
            <person name="Brandt K."/>
            <person name="Starke M."/>
            <person name="Rattei T."/>
        </authorList>
    </citation>
    <scope>NUCLEOTIDE SEQUENCE</scope>
</reference>
<protein>
    <submittedName>
        <fullName evidence="1">Uncharacterized protein</fullName>
    </submittedName>
</protein>
<gene>
    <name evidence="1" type="ORF">YEW_AJ01210</name>
</gene>
<accession>F4N196</accession>